<sequence>MSGHDDIDWVAASAAFDQLLVPTMFQPSSQEVVDRTNLQPAESVLDIGCGTGPASILAAERVLSAGKVVALDPQPAMLAVGAAKTLSNKAAGIEWMEGDAHALQFDDSTFDVIICCHVLQHLSHPNKALSEIYRVLKPGGRFATCCWRHFDHCPAYGALIRGMAKQSDISPEEVHAAAGFRLGDAEKLRTMVEGSGLSVTSVEAIDKSVRFKDADGFIEGVSHGGPFTRKSLDEYEEASRNAIFQGVRNALEMYQSADSIIVPFAAHFLTANK</sequence>
<gene>
    <name evidence="5" type="ORF">METZ01_LOCUS378204</name>
</gene>
<keyword evidence="1" id="KW-0489">Methyltransferase</keyword>
<dbReference type="PANTHER" id="PTHR43591">
    <property type="entry name" value="METHYLTRANSFERASE"/>
    <property type="match status" value="1"/>
</dbReference>
<dbReference type="SUPFAM" id="SSF53335">
    <property type="entry name" value="S-adenosyl-L-methionine-dependent methyltransferases"/>
    <property type="match status" value="1"/>
</dbReference>
<evidence type="ECO:0000259" key="4">
    <source>
        <dbReference type="Pfam" id="PF08241"/>
    </source>
</evidence>
<evidence type="ECO:0000256" key="2">
    <source>
        <dbReference type="ARBA" id="ARBA00022679"/>
    </source>
</evidence>
<dbReference type="AlphaFoldDB" id="A0A382TTI1"/>
<name>A0A382TTI1_9ZZZZ</name>
<keyword evidence="3" id="KW-0949">S-adenosyl-L-methionine</keyword>
<organism evidence="5">
    <name type="scientific">marine metagenome</name>
    <dbReference type="NCBI Taxonomy" id="408172"/>
    <lineage>
        <taxon>unclassified sequences</taxon>
        <taxon>metagenomes</taxon>
        <taxon>ecological metagenomes</taxon>
    </lineage>
</organism>
<proteinExistence type="predicted"/>
<dbReference type="GO" id="GO:0032259">
    <property type="term" value="P:methylation"/>
    <property type="evidence" value="ECO:0007669"/>
    <property type="project" value="UniProtKB-KW"/>
</dbReference>
<evidence type="ECO:0000256" key="3">
    <source>
        <dbReference type="ARBA" id="ARBA00022691"/>
    </source>
</evidence>
<dbReference type="InterPro" id="IPR029063">
    <property type="entry name" value="SAM-dependent_MTases_sf"/>
</dbReference>
<dbReference type="InterPro" id="IPR013216">
    <property type="entry name" value="Methyltransf_11"/>
</dbReference>
<keyword evidence="2" id="KW-0808">Transferase</keyword>
<evidence type="ECO:0000256" key="1">
    <source>
        <dbReference type="ARBA" id="ARBA00022603"/>
    </source>
</evidence>
<reference evidence="5" key="1">
    <citation type="submission" date="2018-05" db="EMBL/GenBank/DDBJ databases">
        <authorList>
            <person name="Lanie J.A."/>
            <person name="Ng W.-L."/>
            <person name="Kazmierczak K.M."/>
            <person name="Andrzejewski T.M."/>
            <person name="Davidsen T.M."/>
            <person name="Wayne K.J."/>
            <person name="Tettelin H."/>
            <person name="Glass J.I."/>
            <person name="Rusch D."/>
            <person name="Podicherti R."/>
            <person name="Tsui H.-C.T."/>
            <person name="Winkler M.E."/>
        </authorList>
    </citation>
    <scope>NUCLEOTIDE SEQUENCE</scope>
</reference>
<dbReference type="InterPro" id="IPR004033">
    <property type="entry name" value="UbiE/COQ5_MeTrFase"/>
</dbReference>
<dbReference type="Gene3D" id="3.40.50.150">
    <property type="entry name" value="Vaccinia Virus protein VP39"/>
    <property type="match status" value="1"/>
</dbReference>
<protein>
    <recommendedName>
        <fullName evidence="4">Methyltransferase type 11 domain-containing protein</fullName>
    </recommendedName>
</protein>
<evidence type="ECO:0000313" key="5">
    <source>
        <dbReference type="EMBL" id="SVD25350.1"/>
    </source>
</evidence>
<feature type="domain" description="Methyltransferase type 11" evidence="4">
    <location>
        <begin position="45"/>
        <end position="143"/>
    </location>
</feature>
<dbReference type="EMBL" id="UINC01139044">
    <property type="protein sequence ID" value="SVD25350.1"/>
    <property type="molecule type" value="Genomic_DNA"/>
</dbReference>
<dbReference type="GO" id="GO:0008757">
    <property type="term" value="F:S-adenosylmethionine-dependent methyltransferase activity"/>
    <property type="evidence" value="ECO:0007669"/>
    <property type="project" value="InterPro"/>
</dbReference>
<dbReference type="PANTHER" id="PTHR43591:SF24">
    <property type="entry name" value="2-METHOXY-6-POLYPRENYL-1,4-BENZOQUINOL METHYLASE, MITOCHONDRIAL"/>
    <property type="match status" value="1"/>
</dbReference>
<dbReference type="PROSITE" id="PS51608">
    <property type="entry name" value="SAM_MT_UBIE"/>
    <property type="match status" value="1"/>
</dbReference>
<dbReference type="CDD" id="cd02440">
    <property type="entry name" value="AdoMet_MTases"/>
    <property type="match status" value="1"/>
</dbReference>
<accession>A0A382TTI1</accession>
<dbReference type="Pfam" id="PF08241">
    <property type="entry name" value="Methyltransf_11"/>
    <property type="match status" value="1"/>
</dbReference>